<proteinExistence type="inferred from homology"/>
<keyword evidence="5 8" id="KW-1133">Transmembrane helix</keyword>
<reference evidence="10 11" key="1">
    <citation type="journal article" date="2014" name="BMC Genomics">
        <title>Genome sequencing of four Aureobasidium pullulans varieties: biotechnological potential, stress tolerance, and description of new species.</title>
        <authorList>
            <person name="Gostin Ar C."/>
            <person name="Ohm R.A."/>
            <person name="Kogej T."/>
            <person name="Sonjak S."/>
            <person name="Turk M."/>
            <person name="Zajc J."/>
            <person name="Zalar P."/>
            <person name="Grube M."/>
            <person name="Sun H."/>
            <person name="Han J."/>
            <person name="Sharma A."/>
            <person name="Chiniquy J."/>
            <person name="Ngan C.Y."/>
            <person name="Lipzen A."/>
            <person name="Barry K."/>
            <person name="Grigoriev I.V."/>
            <person name="Gunde-Cimerman N."/>
        </authorList>
    </citation>
    <scope>NUCLEOTIDE SEQUENCE [LARGE SCALE GENOMIC DNA]</scope>
    <source>
        <strain evidence="10 11">CBS 147.97</strain>
    </source>
</reference>
<evidence type="ECO:0000256" key="6">
    <source>
        <dbReference type="ARBA" id="ARBA00023136"/>
    </source>
</evidence>
<keyword evidence="11" id="KW-1185">Reference proteome</keyword>
<gene>
    <name evidence="10" type="ORF">M436DRAFT_75016</name>
</gene>
<dbReference type="FunFam" id="1.20.1250.20:FF:000134">
    <property type="entry name" value="MFS sugar transporter protein"/>
    <property type="match status" value="1"/>
</dbReference>
<comment type="similarity">
    <text evidence="2 7">Belongs to the major facilitator superfamily. Sugar transporter (TC 2.A.1.1) family.</text>
</comment>
<feature type="transmembrane region" description="Helical" evidence="8">
    <location>
        <begin position="78"/>
        <end position="97"/>
    </location>
</feature>
<dbReference type="Pfam" id="PF00083">
    <property type="entry name" value="Sugar_tr"/>
    <property type="match status" value="1"/>
</dbReference>
<dbReference type="AlphaFoldDB" id="A0A074WGF6"/>
<keyword evidence="3 7" id="KW-0813">Transport</keyword>
<dbReference type="PANTHER" id="PTHR48022:SF2">
    <property type="entry name" value="PLASTIDIC GLUCOSE TRANSPORTER 4"/>
    <property type="match status" value="1"/>
</dbReference>
<dbReference type="InterPro" id="IPR005828">
    <property type="entry name" value="MFS_sugar_transport-like"/>
</dbReference>
<evidence type="ECO:0000256" key="4">
    <source>
        <dbReference type="ARBA" id="ARBA00022692"/>
    </source>
</evidence>
<feature type="transmembrane region" description="Helical" evidence="8">
    <location>
        <begin position="394"/>
        <end position="417"/>
    </location>
</feature>
<feature type="transmembrane region" description="Helical" evidence="8">
    <location>
        <begin position="109"/>
        <end position="129"/>
    </location>
</feature>
<dbReference type="NCBIfam" id="TIGR00879">
    <property type="entry name" value="SP"/>
    <property type="match status" value="1"/>
</dbReference>
<dbReference type="GO" id="GO:0016020">
    <property type="term" value="C:membrane"/>
    <property type="evidence" value="ECO:0007669"/>
    <property type="project" value="UniProtKB-SubCell"/>
</dbReference>
<evidence type="ECO:0000256" key="5">
    <source>
        <dbReference type="ARBA" id="ARBA00022989"/>
    </source>
</evidence>
<evidence type="ECO:0000256" key="2">
    <source>
        <dbReference type="ARBA" id="ARBA00010992"/>
    </source>
</evidence>
<feature type="transmembrane region" description="Helical" evidence="8">
    <location>
        <begin position="358"/>
        <end position="382"/>
    </location>
</feature>
<organism evidence="10 11">
    <name type="scientific">Aureobasidium namibiae CBS 147.97</name>
    <dbReference type="NCBI Taxonomy" id="1043004"/>
    <lineage>
        <taxon>Eukaryota</taxon>
        <taxon>Fungi</taxon>
        <taxon>Dikarya</taxon>
        <taxon>Ascomycota</taxon>
        <taxon>Pezizomycotina</taxon>
        <taxon>Dothideomycetes</taxon>
        <taxon>Dothideomycetidae</taxon>
        <taxon>Dothideales</taxon>
        <taxon>Saccotheciaceae</taxon>
        <taxon>Aureobasidium</taxon>
    </lineage>
</organism>
<dbReference type="SUPFAM" id="SSF103473">
    <property type="entry name" value="MFS general substrate transporter"/>
    <property type="match status" value="1"/>
</dbReference>
<feature type="domain" description="Major facilitator superfamily (MFS) profile" evidence="9">
    <location>
        <begin position="14"/>
        <end position="448"/>
    </location>
</feature>
<feature type="transmembrane region" description="Helical" evidence="8">
    <location>
        <begin position="50"/>
        <end position="71"/>
    </location>
</feature>
<dbReference type="HOGENOM" id="CLU_001265_30_12_1"/>
<evidence type="ECO:0000256" key="3">
    <source>
        <dbReference type="ARBA" id="ARBA00022448"/>
    </source>
</evidence>
<dbReference type="EMBL" id="KL584716">
    <property type="protein sequence ID" value="KEQ70689.1"/>
    <property type="molecule type" value="Genomic_DNA"/>
</dbReference>
<keyword evidence="6 8" id="KW-0472">Membrane</keyword>
<dbReference type="Gene3D" id="1.20.1250.20">
    <property type="entry name" value="MFS general substrate transporter like domains"/>
    <property type="match status" value="1"/>
</dbReference>
<protein>
    <submittedName>
        <fullName evidence="10">General substrate transporter</fullName>
    </submittedName>
</protein>
<feature type="transmembrane region" description="Helical" evidence="8">
    <location>
        <begin position="141"/>
        <end position="164"/>
    </location>
</feature>
<sequence>MKLTIFKPPGYVLSAVAISLGGFLNGYDTGSIGAVTEMPYFASSIGELSPFLRGFTVSLIMLTGGFPSFFAGQLADRFGRLAIVAAGALVFTIGAVLEGAANKLGVFLAGRALCGIGEGLWLSNVSVYITEIAPSVRRGMLVSLPQFMACAGICAGYFTCYGSVRVESSFSWRAPYIIQAVLGLLLATMPLVLPQSPRWLLLHGHREKAIQALKSLDFSAVEAEKDLLGPAAEQQMNTRQPGPVEGLTMLFRKPYRKPALLALYVLGVIQLSGIDGVLYYAPTLFAQAGISAKTSSFLASGLSAILILCISIPALLLADKVSRRSSIIVGGCLLTFCMFTIGTLYASNSVTPQNPARWLVIILVFVFGLAYSATWGIVGKIYASEIQPAATRSAASAVAQGLGFFTNWIVAIVTPVLLAKSSYGAYFLFGGICAISVLVLMLSMPETRGLSLEDIQQAFLVPGTAQRGRVVSLLRRWVGVGSNESLASGDNSQASASAVELRDVGDLLGRGT</sequence>
<evidence type="ECO:0000313" key="11">
    <source>
        <dbReference type="Proteomes" id="UP000027730"/>
    </source>
</evidence>
<dbReference type="PROSITE" id="PS00217">
    <property type="entry name" value="SUGAR_TRANSPORT_2"/>
    <property type="match status" value="1"/>
</dbReference>
<dbReference type="InterPro" id="IPR005829">
    <property type="entry name" value="Sugar_transporter_CS"/>
</dbReference>
<dbReference type="PANTHER" id="PTHR48022">
    <property type="entry name" value="PLASTIDIC GLUCOSE TRANSPORTER 4"/>
    <property type="match status" value="1"/>
</dbReference>
<dbReference type="STRING" id="1043004.A0A074WGF6"/>
<evidence type="ECO:0000256" key="7">
    <source>
        <dbReference type="RuleBase" id="RU003346"/>
    </source>
</evidence>
<dbReference type="GeneID" id="25415579"/>
<dbReference type="Proteomes" id="UP000027730">
    <property type="component" value="Unassembled WGS sequence"/>
</dbReference>
<feature type="transmembrane region" description="Helical" evidence="8">
    <location>
        <begin position="259"/>
        <end position="281"/>
    </location>
</feature>
<dbReference type="InterPro" id="IPR036259">
    <property type="entry name" value="MFS_trans_sf"/>
</dbReference>
<dbReference type="InterPro" id="IPR003663">
    <property type="entry name" value="Sugar/inositol_transpt"/>
</dbReference>
<dbReference type="PROSITE" id="PS50850">
    <property type="entry name" value="MFS"/>
    <property type="match status" value="1"/>
</dbReference>
<evidence type="ECO:0000256" key="1">
    <source>
        <dbReference type="ARBA" id="ARBA00004141"/>
    </source>
</evidence>
<feature type="transmembrane region" description="Helical" evidence="8">
    <location>
        <begin position="423"/>
        <end position="442"/>
    </location>
</feature>
<dbReference type="InterPro" id="IPR050360">
    <property type="entry name" value="MFS_Sugar_Transporters"/>
</dbReference>
<dbReference type="OrthoDB" id="5399138at2759"/>
<feature type="transmembrane region" description="Helical" evidence="8">
    <location>
        <begin position="176"/>
        <end position="193"/>
    </location>
</feature>
<evidence type="ECO:0000256" key="8">
    <source>
        <dbReference type="SAM" id="Phobius"/>
    </source>
</evidence>
<comment type="subcellular location">
    <subcellularLocation>
        <location evidence="1">Membrane</location>
        <topology evidence="1">Multi-pass membrane protein</topology>
    </subcellularLocation>
</comment>
<name>A0A074WGF6_9PEZI</name>
<feature type="transmembrane region" description="Helical" evidence="8">
    <location>
        <begin position="297"/>
        <end position="318"/>
    </location>
</feature>
<dbReference type="PRINTS" id="PR00171">
    <property type="entry name" value="SUGRTRNSPORT"/>
</dbReference>
<evidence type="ECO:0000259" key="9">
    <source>
        <dbReference type="PROSITE" id="PS50850"/>
    </source>
</evidence>
<evidence type="ECO:0000313" key="10">
    <source>
        <dbReference type="EMBL" id="KEQ70689.1"/>
    </source>
</evidence>
<feature type="transmembrane region" description="Helical" evidence="8">
    <location>
        <begin position="325"/>
        <end position="346"/>
    </location>
</feature>
<keyword evidence="4 8" id="KW-0812">Transmembrane</keyword>
<dbReference type="RefSeq" id="XP_013424975.1">
    <property type="nucleotide sequence ID" value="XM_013569521.1"/>
</dbReference>
<dbReference type="InterPro" id="IPR020846">
    <property type="entry name" value="MFS_dom"/>
</dbReference>
<dbReference type="GO" id="GO:0005351">
    <property type="term" value="F:carbohydrate:proton symporter activity"/>
    <property type="evidence" value="ECO:0007669"/>
    <property type="project" value="TreeGrafter"/>
</dbReference>
<accession>A0A074WGF6</accession>